<dbReference type="PANTHER" id="PTHR12126">
    <property type="entry name" value="NADH-UBIQUINONE OXIDOREDUCTASE 39 KDA SUBUNIT-RELATED"/>
    <property type="match status" value="1"/>
</dbReference>
<dbReference type="GO" id="GO:0044877">
    <property type="term" value="F:protein-containing complex binding"/>
    <property type="evidence" value="ECO:0007669"/>
    <property type="project" value="TreeGrafter"/>
</dbReference>
<keyword evidence="3" id="KW-1185">Reference proteome</keyword>
<dbReference type="EMBL" id="QUSW01000001">
    <property type="protein sequence ID" value="RQP26607.1"/>
    <property type="molecule type" value="Genomic_DNA"/>
</dbReference>
<proteinExistence type="predicted"/>
<dbReference type="Pfam" id="PF13460">
    <property type="entry name" value="NAD_binding_10"/>
    <property type="match status" value="1"/>
</dbReference>
<dbReference type="CDD" id="cd05271">
    <property type="entry name" value="NDUFA9_like_SDR_a"/>
    <property type="match status" value="1"/>
</dbReference>
<evidence type="ECO:0000313" key="2">
    <source>
        <dbReference type="EMBL" id="RQP26607.1"/>
    </source>
</evidence>
<dbReference type="RefSeq" id="WP_124539299.1">
    <property type="nucleotide sequence ID" value="NZ_QUSW01000001.1"/>
</dbReference>
<organism evidence="2 3">
    <name type="scientific">Piscinibacter terrae</name>
    <dbReference type="NCBI Taxonomy" id="2496871"/>
    <lineage>
        <taxon>Bacteria</taxon>
        <taxon>Pseudomonadati</taxon>
        <taxon>Pseudomonadota</taxon>
        <taxon>Betaproteobacteria</taxon>
        <taxon>Burkholderiales</taxon>
        <taxon>Sphaerotilaceae</taxon>
        <taxon>Piscinibacter</taxon>
    </lineage>
</organism>
<dbReference type="AlphaFoldDB" id="A0A3N7HWA9"/>
<evidence type="ECO:0000313" key="3">
    <source>
        <dbReference type="Proteomes" id="UP000267464"/>
    </source>
</evidence>
<protein>
    <submittedName>
        <fullName evidence="2">Complex I NDUFA9 subunit family protein</fullName>
    </submittedName>
</protein>
<dbReference type="Gene3D" id="3.40.50.720">
    <property type="entry name" value="NAD(P)-binding Rossmann-like Domain"/>
    <property type="match status" value="1"/>
</dbReference>
<comment type="caution">
    <text evidence="2">The sequence shown here is derived from an EMBL/GenBank/DDBJ whole genome shotgun (WGS) entry which is preliminary data.</text>
</comment>
<dbReference type="InterPro" id="IPR016040">
    <property type="entry name" value="NAD(P)-bd_dom"/>
</dbReference>
<feature type="domain" description="NAD(P)-binding" evidence="1">
    <location>
        <begin position="8"/>
        <end position="156"/>
    </location>
</feature>
<reference evidence="2 3" key="2">
    <citation type="submission" date="2018-12" db="EMBL/GenBank/DDBJ databases">
        <title>Rhizobacter gummiphilus sp. nov., a rubber-degrading bacterium isolated from the soil of a botanical garden in Japan.</title>
        <authorList>
            <person name="Shunsuke S.S."/>
        </authorList>
    </citation>
    <scope>NUCLEOTIDE SEQUENCE [LARGE SCALE GENOMIC DNA]</scope>
    <source>
        <strain evidence="2 3">S-16</strain>
    </source>
</reference>
<dbReference type="InterPro" id="IPR051207">
    <property type="entry name" value="ComplexI_NDUFA9_subunit"/>
</dbReference>
<gene>
    <name evidence="2" type="ORF">DZC73_06315</name>
</gene>
<evidence type="ECO:0000259" key="1">
    <source>
        <dbReference type="Pfam" id="PF13460"/>
    </source>
</evidence>
<sequence length="318" mass="34026">MNNILVLGGTGFVGNSVCDKLVTRSGGAGGRIVVPTRFPGRVGSLQALPTVEIVRADVHDDATLRRLLRGKDAVIQLIAILHGRPAEFQRAHVEFPKRLADACAACGVKRMIHVSALGAGENSPALYQRTKAAGEAALKQAPLDLTIARPSVIFGEHDHFLNLFARLQRIFPVMPLAGANAKFQPVWVEDVAQLIVQSLDNRTTIGQTIECTGPQVYTLRQLVAMAGLWSGHPRPIIGLPHAVGRLQAALLELLPGAPLMSRDNVDAMKIDNVASGTLPGLTNFGIRPRSVDSVMPGLLAGTDGPARLDPWRTQAGRR</sequence>
<dbReference type="OrthoDB" id="5292533at2"/>
<accession>A0A3N7HWA9</accession>
<reference evidence="2 3" key="1">
    <citation type="submission" date="2018-08" db="EMBL/GenBank/DDBJ databases">
        <authorList>
            <person name="Khan S.A."/>
            <person name="Jeon C.O."/>
            <person name="Chun B.H."/>
            <person name="Jeong S.E."/>
        </authorList>
    </citation>
    <scope>NUCLEOTIDE SEQUENCE [LARGE SCALE GENOMIC DNA]</scope>
    <source>
        <strain evidence="2 3">S-16</strain>
    </source>
</reference>
<dbReference type="PANTHER" id="PTHR12126:SF11">
    <property type="entry name" value="NADH DEHYDROGENASE [UBIQUINONE] 1 ALPHA SUBCOMPLEX SUBUNIT 9, MITOCHONDRIAL"/>
    <property type="match status" value="1"/>
</dbReference>
<dbReference type="SUPFAM" id="SSF51735">
    <property type="entry name" value="NAD(P)-binding Rossmann-fold domains"/>
    <property type="match status" value="1"/>
</dbReference>
<name>A0A3N7HWA9_9BURK</name>
<dbReference type="Proteomes" id="UP000267464">
    <property type="component" value="Unassembled WGS sequence"/>
</dbReference>
<dbReference type="InterPro" id="IPR036291">
    <property type="entry name" value="NAD(P)-bd_dom_sf"/>
</dbReference>